<keyword evidence="2" id="KW-1185">Reference proteome</keyword>
<sequence>MSNQGYITMNIRHLSPISAPQKGTLKHLLAPSRDKNDESEVTLIAHSTVDPQKIYGKDTIPYPLARTIYDKSIVEDSVHRSTASQAGTIGSSDLPLRLEMWKKFQSNPMATGMFMVLKFNMEKMNDILSQQRTGTWKSVKIPESKLVMKRGNPNEEIRLQDTDSPGLLHGFQLIFGGFGEFDS</sequence>
<protein>
    <submittedName>
        <fullName evidence="1">Uncharacterized protein</fullName>
    </submittedName>
</protein>
<name>A0A8A3PDN3_9HELO</name>
<organism evidence="1 2">
    <name type="scientific">Monilinia vaccinii-corymbosi</name>
    <dbReference type="NCBI Taxonomy" id="61207"/>
    <lineage>
        <taxon>Eukaryota</taxon>
        <taxon>Fungi</taxon>
        <taxon>Dikarya</taxon>
        <taxon>Ascomycota</taxon>
        <taxon>Pezizomycotina</taxon>
        <taxon>Leotiomycetes</taxon>
        <taxon>Helotiales</taxon>
        <taxon>Sclerotiniaceae</taxon>
        <taxon>Monilinia</taxon>
    </lineage>
</organism>
<gene>
    <name evidence="1" type="ORF">DSL72_002786</name>
</gene>
<evidence type="ECO:0000313" key="1">
    <source>
        <dbReference type="EMBL" id="QSZ33200.1"/>
    </source>
</evidence>
<evidence type="ECO:0000313" key="2">
    <source>
        <dbReference type="Proteomes" id="UP000672032"/>
    </source>
</evidence>
<proteinExistence type="predicted"/>
<dbReference type="Proteomes" id="UP000672032">
    <property type="component" value="Chromosome 3"/>
</dbReference>
<dbReference type="AlphaFoldDB" id="A0A8A3PDN3"/>
<reference evidence="1" key="1">
    <citation type="submission" date="2020-10" db="EMBL/GenBank/DDBJ databases">
        <title>Genome Sequence of Monilinia vaccinii-corymbosi Sheds Light on Mummy Berry Disease Infection of Blueberry and Mating Type.</title>
        <authorList>
            <person name="Yow A.G."/>
            <person name="Zhang Y."/>
            <person name="Bansal K."/>
            <person name="Eacker S.M."/>
            <person name="Sullivan S."/>
            <person name="Liachko I."/>
            <person name="Cubeta M.A."/>
            <person name="Rollins J.A."/>
            <person name="Ashrafi H."/>
        </authorList>
    </citation>
    <scope>NUCLEOTIDE SEQUENCE</scope>
    <source>
        <strain evidence="1">RL-1</strain>
    </source>
</reference>
<dbReference type="EMBL" id="CP063407">
    <property type="protein sequence ID" value="QSZ33200.1"/>
    <property type="molecule type" value="Genomic_DNA"/>
</dbReference>
<accession>A0A8A3PDN3</accession>